<gene>
    <name evidence="2" type="ORF">KUF71_000531</name>
</gene>
<dbReference type="AlphaFoldDB" id="A0AAE1HXC5"/>
<reference evidence="2" key="1">
    <citation type="submission" date="2021-07" db="EMBL/GenBank/DDBJ databases">
        <authorList>
            <person name="Catto M.A."/>
            <person name="Jacobson A."/>
            <person name="Kennedy G."/>
            <person name="Labadie P."/>
            <person name="Hunt B.G."/>
            <person name="Srinivasan R."/>
        </authorList>
    </citation>
    <scope>NUCLEOTIDE SEQUENCE</scope>
    <source>
        <strain evidence="2">PL_HMW_Pooled</strain>
        <tissue evidence="2">Head</tissue>
    </source>
</reference>
<sequence length="714" mass="78471">MSVQKTLEEIGDLSNATEEAFRAGLCRGLQDTSSLCEQLAPTISELPGNVSSFTSDGYLECPTTPIALPPHAGLNTINIVKSLRAWSKNVKPQLTNFDCSALDRRQISLLNGIVYLKLIIPLSVPVTNATFVSLPIPTNMEEQYLGPLIDWNATDIDEFRRQQELKYLQNGELRRHPYWHMAHALLGFEHSNPDSESLSSNSGDRSQSRGKLSRKREEDNSVLIVKLPVSGVHPSDFRMPLYYTPGVIAKRARTLQAMITAWIPVRKTTPTKSFRTILANLLSATQAVFQWANIDVAPPLLSTECPLCCTAHPWNYTIIHETSPCPRPNCGFAPAVPLVIAPRSVQEQTVTAQQLNAEQKQRQPHLAAPPTHDLDAAYHPAEVVEAVLRACAAKCPTPHPTASPSALQQDQQMDFYPAHDTQQETALDLSPAARHFVQVTSPSPDIAGMPARKAGPDPLRDSNSSLFSFHSADTPANKCRPSSTDQAASTIPETRNFLSCTPSITTTMSLSAVQEVREAAKDLLRATRQDLPDEEYCLQSALNFTFQAARRILEAMGTDVEPVTQISACPICTWSCTQHTHVMDRDTPCQRCGFAPPTAMVTTRGRSCPGRTNYCLEKAFSSKCASKPVPPLRCRSFVTARELRRRLPGEPAWRADPKLDMMPVRGRSATGPAWPGLAAQPARAGPSASHNNNKPQYQVCGTVAMNSEMESQLW</sequence>
<dbReference type="EMBL" id="JAHWGI010001324">
    <property type="protein sequence ID" value="KAK3928261.1"/>
    <property type="molecule type" value="Genomic_DNA"/>
</dbReference>
<comment type="caution">
    <text evidence="2">The sequence shown here is derived from an EMBL/GenBank/DDBJ whole genome shotgun (WGS) entry which is preliminary data.</text>
</comment>
<feature type="non-terminal residue" evidence="2">
    <location>
        <position position="1"/>
    </location>
</feature>
<feature type="region of interest" description="Disordered" evidence="1">
    <location>
        <begin position="192"/>
        <end position="217"/>
    </location>
</feature>
<keyword evidence="2" id="KW-0808">Transferase</keyword>
<protein>
    <submittedName>
        <fullName evidence="2">Sensor kinase</fullName>
    </submittedName>
</protein>
<dbReference type="Proteomes" id="UP001219518">
    <property type="component" value="Unassembled WGS sequence"/>
</dbReference>
<proteinExistence type="predicted"/>
<feature type="region of interest" description="Disordered" evidence="1">
    <location>
        <begin position="667"/>
        <end position="693"/>
    </location>
</feature>
<evidence type="ECO:0000256" key="1">
    <source>
        <dbReference type="SAM" id="MobiDB-lite"/>
    </source>
</evidence>
<name>A0AAE1HXC5_9NEOP</name>
<feature type="compositionally biased region" description="Low complexity" evidence="1">
    <location>
        <begin position="194"/>
        <end position="205"/>
    </location>
</feature>
<keyword evidence="2" id="KW-0418">Kinase</keyword>
<evidence type="ECO:0000313" key="3">
    <source>
        <dbReference type="Proteomes" id="UP001219518"/>
    </source>
</evidence>
<organism evidence="2 3">
    <name type="scientific">Frankliniella fusca</name>
    <dbReference type="NCBI Taxonomy" id="407009"/>
    <lineage>
        <taxon>Eukaryota</taxon>
        <taxon>Metazoa</taxon>
        <taxon>Ecdysozoa</taxon>
        <taxon>Arthropoda</taxon>
        <taxon>Hexapoda</taxon>
        <taxon>Insecta</taxon>
        <taxon>Pterygota</taxon>
        <taxon>Neoptera</taxon>
        <taxon>Paraneoptera</taxon>
        <taxon>Thysanoptera</taxon>
        <taxon>Terebrantia</taxon>
        <taxon>Thripoidea</taxon>
        <taxon>Thripidae</taxon>
        <taxon>Frankliniella</taxon>
    </lineage>
</organism>
<dbReference type="GO" id="GO:0016301">
    <property type="term" value="F:kinase activity"/>
    <property type="evidence" value="ECO:0007669"/>
    <property type="project" value="UniProtKB-KW"/>
</dbReference>
<reference evidence="2" key="2">
    <citation type="journal article" date="2023" name="BMC Genomics">
        <title>Pest status, molecular evolution, and epigenetic factors derived from the genome assembly of Frankliniella fusca, a thysanopteran phytovirus vector.</title>
        <authorList>
            <person name="Catto M.A."/>
            <person name="Labadie P.E."/>
            <person name="Jacobson A.L."/>
            <person name="Kennedy G.G."/>
            <person name="Srinivasan R."/>
            <person name="Hunt B.G."/>
        </authorList>
    </citation>
    <scope>NUCLEOTIDE SEQUENCE</scope>
    <source>
        <strain evidence="2">PL_HMW_Pooled</strain>
    </source>
</reference>
<accession>A0AAE1HXC5</accession>
<evidence type="ECO:0000313" key="2">
    <source>
        <dbReference type="EMBL" id="KAK3928261.1"/>
    </source>
</evidence>
<keyword evidence="3" id="KW-1185">Reference proteome</keyword>